<dbReference type="PATRIC" id="fig|1384054.3.peg.1595"/>
<evidence type="ECO:0000313" key="2">
    <source>
        <dbReference type="Proteomes" id="UP000029392"/>
    </source>
</evidence>
<gene>
    <name evidence="1" type="ORF">N790_01735</name>
</gene>
<keyword evidence="2" id="KW-1185">Reference proteome</keyword>
<reference evidence="1 2" key="1">
    <citation type="submission" date="2013-09" db="EMBL/GenBank/DDBJ databases">
        <title>Genome sequencing of Arenimonas malthae.</title>
        <authorList>
            <person name="Chen F."/>
            <person name="Wang G."/>
        </authorList>
    </citation>
    <scope>NUCLEOTIDE SEQUENCE [LARGE SCALE GENOMIC DNA]</scope>
    <source>
        <strain evidence="1 2">CC-JY-1</strain>
    </source>
</reference>
<dbReference type="InterPro" id="IPR029068">
    <property type="entry name" value="Glyas_Bleomycin-R_OHBP_Dase"/>
</dbReference>
<sequence length="131" mass="14270">MKPSLRKITAVLPVAAIEPSLPFWEAVGLTRTVEVPHGDALGFVILAGRDLEVMLQTHASIAEDMPSLAEASRQGPTFLFIEVDNIDAIERALAGREQAFARRTTFYGATEVGYREPGGHYVTFAQFPPGE</sequence>
<evidence type="ECO:0008006" key="3">
    <source>
        <dbReference type="Google" id="ProtNLM"/>
    </source>
</evidence>
<dbReference type="OrthoDB" id="5966445at2"/>
<dbReference type="AlphaFoldDB" id="A0A091BT08"/>
<dbReference type="SUPFAM" id="SSF54593">
    <property type="entry name" value="Glyoxalase/Bleomycin resistance protein/Dihydroxybiphenyl dioxygenase"/>
    <property type="match status" value="1"/>
</dbReference>
<dbReference type="Proteomes" id="UP000029392">
    <property type="component" value="Unassembled WGS sequence"/>
</dbReference>
<name>A0A091BT08_9GAMM</name>
<dbReference type="Gene3D" id="3.10.180.10">
    <property type="entry name" value="2,3-Dihydroxybiphenyl 1,2-Dioxygenase, domain 1"/>
    <property type="match status" value="1"/>
</dbReference>
<comment type="caution">
    <text evidence="1">The sequence shown here is derived from an EMBL/GenBank/DDBJ whole genome shotgun (WGS) entry which is preliminary data.</text>
</comment>
<organism evidence="1 2">
    <name type="scientific">Arenimonas malthae CC-JY-1</name>
    <dbReference type="NCBI Taxonomy" id="1384054"/>
    <lineage>
        <taxon>Bacteria</taxon>
        <taxon>Pseudomonadati</taxon>
        <taxon>Pseudomonadota</taxon>
        <taxon>Gammaproteobacteria</taxon>
        <taxon>Lysobacterales</taxon>
        <taxon>Lysobacteraceae</taxon>
        <taxon>Arenimonas</taxon>
    </lineage>
</organism>
<protein>
    <recommendedName>
        <fullName evidence="3">VOC domain-containing protein</fullName>
    </recommendedName>
</protein>
<evidence type="ECO:0000313" key="1">
    <source>
        <dbReference type="EMBL" id="KFN47455.1"/>
    </source>
</evidence>
<proteinExistence type="predicted"/>
<accession>A0A091BT08</accession>
<dbReference type="STRING" id="1384054.N790_01735"/>
<dbReference type="EMBL" id="AVCH01000161">
    <property type="protein sequence ID" value="KFN47455.1"/>
    <property type="molecule type" value="Genomic_DNA"/>
</dbReference>
<dbReference type="RefSeq" id="WP_043803334.1">
    <property type="nucleotide sequence ID" value="NZ_AVCH01000161.1"/>
</dbReference>
<dbReference type="eggNOG" id="COG0346">
    <property type="taxonomic scope" value="Bacteria"/>
</dbReference>